<accession>A0A7S3XWQ8</accession>
<proteinExistence type="predicted"/>
<gene>
    <name evidence="1" type="ORF">HAKA00212_LOCUS13172</name>
</gene>
<dbReference type="EMBL" id="HBIU01028614">
    <property type="protein sequence ID" value="CAE0634454.1"/>
    <property type="molecule type" value="Transcribed_RNA"/>
</dbReference>
<organism evidence="1">
    <name type="scientific">Heterosigma akashiwo</name>
    <name type="common">Chromophytic alga</name>
    <name type="synonym">Heterosigma carterae</name>
    <dbReference type="NCBI Taxonomy" id="2829"/>
    <lineage>
        <taxon>Eukaryota</taxon>
        <taxon>Sar</taxon>
        <taxon>Stramenopiles</taxon>
        <taxon>Ochrophyta</taxon>
        <taxon>Raphidophyceae</taxon>
        <taxon>Chattonellales</taxon>
        <taxon>Chattonellaceae</taxon>
        <taxon>Heterosigma</taxon>
    </lineage>
</organism>
<name>A0A7S3XWQ8_HETAK</name>
<evidence type="ECO:0000313" key="1">
    <source>
        <dbReference type="EMBL" id="CAE0634454.1"/>
    </source>
</evidence>
<sequence length="435" mass="49145">MVMQARRSFLLFRLQEVFKGCGKRALGFCDGRSATGLQSSLLAKADVRSKVFGAGGRVIRYAVVGEPIDFQITLYEKETGEESKGIAISTTNHCQVVVSIGKFAGNVQIQHCEQHISFEDGFASVQFACEHVKDKILKPGQLSWQLKMCGGAITVQEGEQRDGRVSGIAVLRRTQLQFISQPPEIWHESKSISGKRLMEFRISLPPEVACMGYFTEETHQQQQNERWSLTCGFYRDNGPFLISLLGRDDVRKFPEESACMSSLVCFSGKIIDYDKNEFKLGVLIPPKKYHEFHRHFNFGEGLWISISENATRSAQMLLSKEIIPMIISNRPFIIEDEEKPTRKPFNVPEDAKGPTHCSTRISLSKGCCDNEGTRKTWGVAECFAWCCCGASALIFLYLGLQLLRLFWELDMQGKITHVIILALICIWARPRSQFF</sequence>
<protein>
    <submittedName>
        <fullName evidence="1">Uncharacterized protein</fullName>
    </submittedName>
</protein>
<reference evidence="1" key="1">
    <citation type="submission" date="2021-01" db="EMBL/GenBank/DDBJ databases">
        <authorList>
            <person name="Corre E."/>
            <person name="Pelletier E."/>
            <person name="Niang G."/>
            <person name="Scheremetjew M."/>
            <person name="Finn R."/>
            <person name="Kale V."/>
            <person name="Holt S."/>
            <person name="Cochrane G."/>
            <person name="Meng A."/>
            <person name="Brown T."/>
            <person name="Cohen L."/>
        </authorList>
    </citation>
    <scope>NUCLEOTIDE SEQUENCE</scope>
    <source>
        <strain evidence="1">CCMP3107</strain>
    </source>
</reference>
<dbReference type="AlphaFoldDB" id="A0A7S3XWQ8"/>